<dbReference type="Ensembl" id="ENSCSAVT00000003800.1">
    <property type="protein sequence ID" value="ENSCSAVP00000003743.1"/>
    <property type="gene ID" value="ENSCSAVG00000002220.1"/>
</dbReference>
<feature type="compositionally biased region" description="Basic and acidic residues" evidence="1">
    <location>
        <begin position="92"/>
        <end position="109"/>
    </location>
</feature>
<reference evidence="3" key="1">
    <citation type="submission" date="2003-08" db="EMBL/GenBank/DDBJ databases">
        <authorList>
            <person name="Birren B."/>
            <person name="Nusbaum C."/>
            <person name="Abebe A."/>
            <person name="Abouelleil A."/>
            <person name="Adekoya E."/>
            <person name="Ait-zahra M."/>
            <person name="Allen N."/>
            <person name="Allen T."/>
            <person name="An P."/>
            <person name="Anderson M."/>
            <person name="Anderson S."/>
            <person name="Arachchi H."/>
            <person name="Armbruster J."/>
            <person name="Bachantsang P."/>
            <person name="Baldwin J."/>
            <person name="Barry A."/>
            <person name="Bayul T."/>
            <person name="Blitshsteyn B."/>
            <person name="Bloom T."/>
            <person name="Blye J."/>
            <person name="Boguslavskiy L."/>
            <person name="Borowsky M."/>
            <person name="Boukhgalter B."/>
            <person name="Brunache A."/>
            <person name="Butler J."/>
            <person name="Calixte N."/>
            <person name="Calvo S."/>
            <person name="Camarata J."/>
            <person name="Campo K."/>
            <person name="Chang J."/>
            <person name="Cheshatsang Y."/>
            <person name="Citroen M."/>
            <person name="Collymore A."/>
            <person name="Considine T."/>
            <person name="Cook A."/>
            <person name="Cooke P."/>
            <person name="Corum B."/>
            <person name="Cuomo C."/>
            <person name="David R."/>
            <person name="Dawoe T."/>
            <person name="Degray S."/>
            <person name="Dodge S."/>
            <person name="Dooley K."/>
            <person name="Dorje P."/>
            <person name="Dorjee K."/>
            <person name="Dorris L."/>
            <person name="Duffey N."/>
            <person name="Dupes A."/>
            <person name="Elkins T."/>
            <person name="Engels R."/>
            <person name="Erickson J."/>
            <person name="Farina A."/>
            <person name="Faro S."/>
            <person name="Ferreira P."/>
            <person name="Fischer H."/>
            <person name="Fitzgerald M."/>
            <person name="Foley K."/>
            <person name="Gage D."/>
            <person name="Galagan J."/>
            <person name="Gearin G."/>
            <person name="Gnerre S."/>
            <person name="Gnirke A."/>
            <person name="Goyette A."/>
            <person name="Graham J."/>
            <person name="Grandbois E."/>
            <person name="Gyaltsen K."/>
            <person name="Hafez N."/>
            <person name="Hagopian D."/>
            <person name="Hagos B."/>
            <person name="Hall J."/>
            <person name="Hatcher B."/>
            <person name="Heller A."/>
            <person name="Higgins H."/>
            <person name="Honan T."/>
            <person name="Horn A."/>
            <person name="Houde N."/>
            <person name="Hughes L."/>
            <person name="Hulme W."/>
            <person name="Husby E."/>
            <person name="Iliev I."/>
            <person name="Jaffe D."/>
            <person name="Jones C."/>
            <person name="Kamal M."/>
            <person name="Kamat A."/>
            <person name="Kamvysselis M."/>
            <person name="Karlsson E."/>
            <person name="Kells C."/>
            <person name="Kieu A."/>
            <person name="Kisner P."/>
            <person name="Kodira C."/>
            <person name="Kulbokas E."/>
            <person name="Labutti K."/>
            <person name="Lama D."/>
            <person name="Landers T."/>
            <person name="Leger J."/>
            <person name="Levine S."/>
            <person name="Lewis D."/>
            <person name="Lewis T."/>
            <person name="Lindblad-toh K."/>
            <person name="Liu X."/>
            <person name="Lokyitsang T."/>
            <person name="Lokyitsang Y."/>
            <person name="Lucien O."/>
            <person name="Lui A."/>
            <person name="Ma L.J."/>
            <person name="Mabbitt R."/>
            <person name="Macdonald J."/>
            <person name="Maclean C."/>
            <person name="Major J."/>
            <person name="Manning J."/>
            <person name="Marabella R."/>
            <person name="Maru K."/>
            <person name="Matthews C."/>
            <person name="Mauceli E."/>
            <person name="Mccarthy M."/>
            <person name="Mcdonough S."/>
            <person name="Mcghee T."/>
            <person name="Meldrim J."/>
            <person name="Meneus L."/>
            <person name="Mesirov J."/>
            <person name="Mihalev A."/>
            <person name="Mihova T."/>
            <person name="Mikkelsen T."/>
            <person name="Mlenga V."/>
            <person name="Moru K."/>
            <person name="Mozes J."/>
            <person name="Mulrain L."/>
            <person name="Munson G."/>
            <person name="Naylor J."/>
            <person name="Newes C."/>
            <person name="Nguyen C."/>
            <person name="Nguyen N."/>
            <person name="Nguyen T."/>
            <person name="Nicol R."/>
            <person name="Nielsen C."/>
            <person name="Nizzari M."/>
            <person name="Norbu C."/>
            <person name="Norbu N."/>
            <person name="O'donnell P."/>
            <person name="Okoawo O."/>
            <person name="O'leary S."/>
            <person name="Omotosho B."/>
            <person name="O'neill K."/>
            <person name="Osman S."/>
            <person name="Parker S."/>
            <person name="Perrin D."/>
            <person name="Phunkhang P."/>
            <person name="Piqani B."/>
            <person name="Purcell S."/>
            <person name="Rachupka T."/>
            <person name="Ramasamy U."/>
            <person name="Rameau R."/>
            <person name="Ray V."/>
            <person name="Raymond C."/>
            <person name="Retta R."/>
            <person name="Richardson S."/>
            <person name="Rise C."/>
            <person name="Rodriguez J."/>
            <person name="Rogers J."/>
            <person name="Rogov P."/>
            <person name="Rutman M."/>
            <person name="Schupbach R."/>
            <person name="Seaman C."/>
            <person name="Settipalli S."/>
            <person name="Sharpe T."/>
            <person name="Sheridan J."/>
            <person name="Sherpa N."/>
            <person name="Shi J."/>
            <person name="Smirnov S."/>
            <person name="Smith C."/>
            <person name="Sougnez C."/>
            <person name="Spencer B."/>
            <person name="Stalker J."/>
            <person name="Stange-thomann N."/>
            <person name="Stavropoulos S."/>
            <person name="Stetson K."/>
            <person name="Stone C."/>
            <person name="Stone S."/>
            <person name="Stubbs M."/>
            <person name="Talamas J."/>
            <person name="Tchuinga P."/>
            <person name="Tenzing P."/>
            <person name="Tesfaye S."/>
            <person name="Theodore J."/>
            <person name="Thoulutsang Y."/>
            <person name="Topham K."/>
            <person name="Towey S."/>
            <person name="Tsamla T."/>
            <person name="Tsomo N."/>
            <person name="Vallee D."/>
            <person name="Vassiliev H."/>
            <person name="Venkataraman V."/>
            <person name="Vinson J."/>
            <person name="Vo A."/>
            <person name="Wade C."/>
            <person name="Wang S."/>
            <person name="Wangchuk T."/>
            <person name="Wangdi T."/>
            <person name="Whittaker C."/>
            <person name="Wilkinson J."/>
            <person name="Wu Y."/>
            <person name="Wyman D."/>
            <person name="Yadav S."/>
            <person name="Yang S."/>
            <person name="Yang X."/>
            <person name="Yeager S."/>
            <person name="Yee E."/>
            <person name="Young G."/>
            <person name="Zainoun J."/>
            <person name="Zembeck L."/>
            <person name="Zimmer A."/>
            <person name="Zody M."/>
            <person name="Lander E."/>
        </authorList>
    </citation>
    <scope>NUCLEOTIDE SEQUENCE [LARGE SCALE GENOMIC DNA]</scope>
</reference>
<sequence>MGSFTDDIVSPVASHSKKIQHGMAGKQTNTRTSPHPLRQTNTPAVNPQSFHLESRLKPPKGQPNLDKNQDQFETPPSITLRATHSGTVVNGDDVRSARSETPTEVHEQPKPTLAENTPVTSEQASSFKPDAAAFQYQATYLRNSVKELVDELGDDIRSQVNEVFTEMVKLFLFQEDLIRELLVQRRCGINEQLLDELERLKQENEKLRRT</sequence>
<dbReference type="AlphaFoldDB" id="H2YEJ5"/>
<dbReference type="PANTHER" id="PTHR44414">
    <property type="entry name" value="PROTEIN NEDD1"/>
    <property type="match status" value="1"/>
</dbReference>
<dbReference type="GO" id="GO:0007020">
    <property type="term" value="P:microtubule nucleation"/>
    <property type="evidence" value="ECO:0007669"/>
    <property type="project" value="TreeGrafter"/>
</dbReference>
<proteinExistence type="predicted"/>
<dbReference type="HOGENOM" id="CLU_1309722_0_0_1"/>
<dbReference type="Proteomes" id="UP000007875">
    <property type="component" value="Unassembled WGS sequence"/>
</dbReference>
<protein>
    <submittedName>
        <fullName evidence="2">Uncharacterized protein</fullName>
    </submittedName>
</protein>
<feature type="compositionally biased region" description="Polar residues" evidence="1">
    <location>
        <begin position="71"/>
        <end position="88"/>
    </location>
</feature>
<dbReference type="GO" id="GO:0036064">
    <property type="term" value="C:ciliary basal body"/>
    <property type="evidence" value="ECO:0007669"/>
    <property type="project" value="TreeGrafter"/>
</dbReference>
<dbReference type="GO" id="GO:0000922">
    <property type="term" value="C:spindle pole"/>
    <property type="evidence" value="ECO:0007669"/>
    <property type="project" value="TreeGrafter"/>
</dbReference>
<evidence type="ECO:0000313" key="3">
    <source>
        <dbReference type="Proteomes" id="UP000007875"/>
    </source>
</evidence>
<dbReference type="InterPro" id="IPR052818">
    <property type="entry name" value="NEDD1_Spindle_Assembly"/>
</dbReference>
<name>H2YEJ5_CIOSA</name>
<dbReference type="GO" id="GO:0043015">
    <property type="term" value="F:gamma-tubulin binding"/>
    <property type="evidence" value="ECO:0007669"/>
    <property type="project" value="TreeGrafter"/>
</dbReference>
<reference evidence="2" key="2">
    <citation type="submission" date="2025-08" db="UniProtKB">
        <authorList>
            <consortium name="Ensembl"/>
        </authorList>
    </citation>
    <scope>IDENTIFICATION</scope>
</reference>
<accession>H2YEJ5</accession>
<organism evidence="2 3">
    <name type="scientific">Ciona savignyi</name>
    <name type="common">Pacific transparent sea squirt</name>
    <dbReference type="NCBI Taxonomy" id="51511"/>
    <lineage>
        <taxon>Eukaryota</taxon>
        <taxon>Metazoa</taxon>
        <taxon>Chordata</taxon>
        <taxon>Tunicata</taxon>
        <taxon>Ascidiacea</taxon>
        <taxon>Phlebobranchia</taxon>
        <taxon>Cionidae</taxon>
        <taxon>Ciona</taxon>
    </lineage>
</organism>
<dbReference type="GO" id="GO:0005813">
    <property type="term" value="C:centrosome"/>
    <property type="evidence" value="ECO:0007669"/>
    <property type="project" value="TreeGrafter"/>
</dbReference>
<feature type="region of interest" description="Disordered" evidence="1">
    <location>
        <begin position="1"/>
        <end position="117"/>
    </location>
</feature>
<evidence type="ECO:0000313" key="2">
    <source>
        <dbReference type="Ensembl" id="ENSCSAVP00000003743.1"/>
    </source>
</evidence>
<evidence type="ECO:0000256" key="1">
    <source>
        <dbReference type="SAM" id="MobiDB-lite"/>
    </source>
</evidence>
<dbReference type="GO" id="GO:0005737">
    <property type="term" value="C:cytoplasm"/>
    <property type="evidence" value="ECO:0007669"/>
    <property type="project" value="TreeGrafter"/>
</dbReference>
<keyword evidence="3" id="KW-1185">Reference proteome</keyword>
<reference evidence="2" key="3">
    <citation type="submission" date="2025-09" db="UniProtKB">
        <authorList>
            <consortium name="Ensembl"/>
        </authorList>
    </citation>
    <scope>IDENTIFICATION</scope>
</reference>
<feature type="compositionally biased region" description="Polar residues" evidence="1">
    <location>
        <begin position="26"/>
        <end position="51"/>
    </location>
</feature>
<dbReference type="GO" id="GO:0005814">
    <property type="term" value="C:centriole"/>
    <property type="evidence" value="ECO:0007669"/>
    <property type="project" value="TreeGrafter"/>
</dbReference>
<dbReference type="GO" id="GO:0000278">
    <property type="term" value="P:mitotic cell cycle"/>
    <property type="evidence" value="ECO:0007669"/>
    <property type="project" value="TreeGrafter"/>
</dbReference>
<dbReference type="InParanoid" id="H2YEJ5"/>
<dbReference type="PANTHER" id="PTHR44414:SF1">
    <property type="entry name" value="PROTEIN NEDD1"/>
    <property type="match status" value="1"/>
</dbReference>